<dbReference type="GO" id="GO:0009086">
    <property type="term" value="P:methionine biosynthetic process"/>
    <property type="evidence" value="ECO:0007669"/>
    <property type="project" value="InterPro"/>
</dbReference>
<dbReference type="PANTHER" id="PTHR46015">
    <property type="entry name" value="ZGC:172121"/>
    <property type="match status" value="1"/>
</dbReference>
<dbReference type="InterPro" id="IPR003726">
    <property type="entry name" value="HCY_dom"/>
</dbReference>
<dbReference type="PIRSF" id="PIRSF037505">
    <property type="entry name" value="Betaine_HMT"/>
    <property type="match status" value="1"/>
</dbReference>
<evidence type="ECO:0000256" key="1">
    <source>
        <dbReference type="ARBA" id="ARBA00022603"/>
    </source>
</evidence>
<feature type="binding site" evidence="5">
    <location>
        <position position="265"/>
    </location>
    <ligand>
        <name>Zn(2+)</name>
        <dbReference type="ChEBI" id="CHEBI:29105"/>
    </ligand>
</feature>
<dbReference type="InterPro" id="IPR051486">
    <property type="entry name" value="Hcy_S-methyltransferase"/>
</dbReference>
<dbReference type="Pfam" id="PF02574">
    <property type="entry name" value="S-methyl_trans"/>
    <property type="match status" value="1"/>
</dbReference>
<dbReference type="NCBIfam" id="NF007020">
    <property type="entry name" value="PRK09485.1"/>
    <property type="match status" value="1"/>
</dbReference>
<comment type="cofactor">
    <cofactor evidence="5">
        <name>Zn(2+)</name>
        <dbReference type="ChEBI" id="CHEBI:29105"/>
    </cofactor>
</comment>
<protein>
    <recommendedName>
        <fullName evidence="6">Hcy-binding domain-containing protein</fullName>
    </recommendedName>
</protein>
<dbReference type="EMBL" id="HBIP01011530">
    <property type="protein sequence ID" value="CAE0491409.1"/>
    <property type="molecule type" value="Transcribed_RNA"/>
</dbReference>
<dbReference type="PROSITE" id="PS50970">
    <property type="entry name" value="HCY"/>
    <property type="match status" value="1"/>
</dbReference>
<evidence type="ECO:0000259" key="6">
    <source>
        <dbReference type="PROSITE" id="PS50970"/>
    </source>
</evidence>
<dbReference type="PANTHER" id="PTHR46015:SF1">
    <property type="entry name" value="HOMOCYSTEINE S-METHYLTRANSFERASE-LIKE ISOFORM 1"/>
    <property type="match status" value="1"/>
</dbReference>
<reference evidence="7" key="1">
    <citation type="submission" date="2021-01" db="EMBL/GenBank/DDBJ databases">
        <authorList>
            <person name="Corre E."/>
            <person name="Pelletier E."/>
            <person name="Niang G."/>
            <person name="Scheremetjew M."/>
            <person name="Finn R."/>
            <person name="Kale V."/>
            <person name="Holt S."/>
            <person name="Cochrane G."/>
            <person name="Meng A."/>
            <person name="Brown T."/>
            <person name="Cohen L."/>
        </authorList>
    </citation>
    <scope>NUCLEOTIDE SEQUENCE</scope>
    <source>
        <strain evidence="7">CCMP1320</strain>
    </source>
</reference>
<dbReference type="InterPro" id="IPR036589">
    <property type="entry name" value="HCY_dom_sf"/>
</dbReference>
<dbReference type="GO" id="GO:0008270">
    <property type="term" value="F:zinc ion binding"/>
    <property type="evidence" value="ECO:0007669"/>
    <property type="project" value="InterPro"/>
</dbReference>
<dbReference type="AlphaFoldDB" id="A0A7S3QS07"/>
<evidence type="ECO:0000313" key="7">
    <source>
        <dbReference type="EMBL" id="CAE0491409.1"/>
    </source>
</evidence>
<feature type="domain" description="Hcy-binding" evidence="6">
    <location>
        <begin position="7"/>
        <end position="392"/>
    </location>
</feature>
<dbReference type="GO" id="GO:0008898">
    <property type="term" value="F:S-adenosylmethionine-homocysteine S-methyltransferase activity"/>
    <property type="evidence" value="ECO:0007669"/>
    <property type="project" value="TreeGrafter"/>
</dbReference>
<sequence length="407" mass="43895">MPATMTCPQSCPQAQQRLLVLDGALGTELERRGASLKTRLWSAALLCGTEDQRELVRQVHLDYLRAGSDIITTASYQISHAVFHQEMGLSSVEAAACSRRAVDLAASAREQFCSEQAQPGKGDGDEVQGLASSQARLLPCATKPRQPLIAFSCGPFGASLGDGSEYSGSYADHMNESELVQHHRQVIEPILDDPRVDMLCFETIPSLKEALAITHLLEELRPAKPAWMSFSCKDGKSICHGELFAEEVVPALWPCAHLAAVGINCVRPPFVPQLLQEAHAKIQQLQQQDVEARQGQECVQQGQGHNNSLSGNSSFGSRRRGAEALALVCYPNSGEGWDDEKRAWVESPEAAGPQHFAAQARAWVAAGGGVLRILGGCCRTTPAHIRCMRDALAGMEGSGIGNHRLQG</sequence>
<evidence type="ECO:0000256" key="2">
    <source>
        <dbReference type="ARBA" id="ARBA00022679"/>
    </source>
</evidence>
<dbReference type="GO" id="GO:0033528">
    <property type="term" value="P:S-methylmethionine cycle"/>
    <property type="evidence" value="ECO:0007669"/>
    <property type="project" value="TreeGrafter"/>
</dbReference>
<organism evidence="7">
    <name type="scientific">Dunaliella tertiolecta</name>
    <name type="common">Green alga</name>
    <dbReference type="NCBI Taxonomy" id="3047"/>
    <lineage>
        <taxon>Eukaryota</taxon>
        <taxon>Viridiplantae</taxon>
        <taxon>Chlorophyta</taxon>
        <taxon>core chlorophytes</taxon>
        <taxon>Chlorophyceae</taxon>
        <taxon>CS clade</taxon>
        <taxon>Chlamydomonadales</taxon>
        <taxon>Dunaliellaceae</taxon>
        <taxon>Dunaliella</taxon>
    </lineage>
</organism>
<evidence type="ECO:0000256" key="4">
    <source>
        <dbReference type="ARBA" id="ARBA00022833"/>
    </source>
</evidence>
<accession>A0A7S3QS07</accession>
<dbReference type="SUPFAM" id="SSF82282">
    <property type="entry name" value="Homocysteine S-methyltransferase"/>
    <property type="match status" value="1"/>
</dbReference>
<keyword evidence="3 5" id="KW-0479">Metal-binding</keyword>
<keyword evidence="4 5" id="KW-0862">Zinc</keyword>
<dbReference type="InterPro" id="IPR017226">
    <property type="entry name" value="BHMT-like"/>
</dbReference>
<keyword evidence="2 5" id="KW-0808">Transferase</keyword>
<keyword evidence="1 5" id="KW-0489">Methyltransferase</keyword>
<feature type="binding site" evidence="5">
    <location>
        <position position="377"/>
    </location>
    <ligand>
        <name>Zn(2+)</name>
        <dbReference type="ChEBI" id="CHEBI:29105"/>
    </ligand>
</feature>
<evidence type="ECO:0000256" key="3">
    <source>
        <dbReference type="ARBA" id="ARBA00022723"/>
    </source>
</evidence>
<evidence type="ECO:0000256" key="5">
    <source>
        <dbReference type="PROSITE-ProRule" id="PRU00333"/>
    </source>
</evidence>
<name>A0A7S3QS07_DUNTE</name>
<dbReference type="GO" id="GO:0032259">
    <property type="term" value="P:methylation"/>
    <property type="evidence" value="ECO:0007669"/>
    <property type="project" value="UniProtKB-KW"/>
</dbReference>
<dbReference type="Gene3D" id="3.20.20.330">
    <property type="entry name" value="Homocysteine-binding-like domain"/>
    <property type="match status" value="1"/>
</dbReference>
<feature type="binding site" evidence="5">
    <location>
        <position position="378"/>
    </location>
    <ligand>
        <name>Zn(2+)</name>
        <dbReference type="ChEBI" id="CHEBI:29105"/>
    </ligand>
</feature>
<proteinExistence type="predicted"/>
<gene>
    <name evidence="7" type="ORF">DTER00134_LOCUS6482</name>
</gene>